<dbReference type="GO" id="GO:0009231">
    <property type="term" value="P:riboflavin biosynthetic process"/>
    <property type="evidence" value="ECO:0007669"/>
    <property type="project" value="InterPro"/>
</dbReference>
<keyword evidence="3" id="KW-1185">Reference proteome</keyword>
<dbReference type="InterPro" id="IPR024072">
    <property type="entry name" value="DHFR-like_dom_sf"/>
</dbReference>
<comment type="caution">
    <text evidence="2">The sequence shown here is derived from an EMBL/GenBank/DDBJ whole genome shotgun (WGS) entry which is preliminary data.</text>
</comment>
<dbReference type="Proteomes" id="UP000279275">
    <property type="component" value="Unassembled WGS sequence"/>
</dbReference>
<feature type="domain" description="Bacterial bifunctional deaminase-reductase C-terminal" evidence="1">
    <location>
        <begin position="103"/>
        <end position="184"/>
    </location>
</feature>
<dbReference type="SUPFAM" id="SSF53597">
    <property type="entry name" value="Dihydrofolate reductase-like"/>
    <property type="match status" value="1"/>
</dbReference>
<dbReference type="Pfam" id="PF01872">
    <property type="entry name" value="RibD_C"/>
    <property type="match status" value="1"/>
</dbReference>
<accession>A0A3M2LD81</accession>
<dbReference type="EMBL" id="RFFH01000001">
    <property type="protein sequence ID" value="RMI35354.1"/>
    <property type="molecule type" value="Genomic_DNA"/>
</dbReference>
<dbReference type="Gene3D" id="3.40.430.10">
    <property type="entry name" value="Dihydrofolate Reductase, subunit A"/>
    <property type="match status" value="1"/>
</dbReference>
<gene>
    <name evidence="2" type="ORF">EBN03_03490</name>
</gene>
<dbReference type="RefSeq" id="WP_122186328.1">
    <property type="nucleotide sequence ID" value="NZ_RFFH01000001.1"/>
</dbReference>
<dbReference type="OrthoDB" id="195113at2"/>
<evidence type="ECO:0000313" key="3">
    <source>
        <dbReference type="Proteomes" id="UP000279275"/>
    </source>
</evidence>
<evidence type="ECO:0000313" key="2">
    <source>
        <dbReference type="EMBL" id="RMI35354.1"/>
    </source>
</evidence>
<sequence>MRKLVYYVAVSLDGYIAGPGGEYDFLPPTPDVTAWIGEHYPETVPAHAREFVGIPLDTPNKVFDTVLMGRGSYAPALDAGIHSPYPHLEQLVFSRTLAPQDDSPVRILDADPADVVRELKRQPGRDIWLCGGGDLAGQLLGEIDRLIIKSNPVVAGDGVRAFTGTFDPTRFAVTERTEFGDGVQVTHFDRR</sequence>
<organism evidence="2 3">
    <name type="scientific">Nocardia stercoris</name>
    <dbReference type="NCBI Taxonomy" id="2483361"/>
    <lineage>
        <taxon>Bacteria</taxon>
        <taxon>Bacillati</taxon>
        <taxon>Actinomycetota</taxon>
        <taxon>Actinomycetes</taxon>
        <taxon>Mycobacteriales</taxon>
        <taxon>Nocardiaceae</taxon>
        <taxon>Nocardia</taxon>
    </lineage>
</organism>
<dbReference type="InterPro" id="IPR002734">
    <property type="entry name" value="RibDG_C"/>
</dbReference>
<dbReference type="PANTHER" id="PTHR38011:SF11">
    <property type="entry name" value="2,5-DIAMINO-6-RIBOSYLAMINO-4(3H)-PYRIMIDINONE 5'-PHOSPHATE REDUCTASE"/>
    <property type="match status" value="1"/>
</dbReference>
<protein>
    <submittedName>
        <fullName evidence="2">Dihydrofolate reductase</fullName>
    </submittedName>
</protein>
<proteinExistence type="predicted"/>
<dbReference type="AlphaFoldDB" id="A0A3M2LD81"/>
<dbReference type="GO" id="GO:0008703">
    <property type="term" value="F:5-amino-6-(5-phosphoribosylamino)uracil reductase activity"/>
    <property type="evidence" value="ECO:0007669"/>
    <property type="project" value="InterPro"/>
</dbReference>
<dbReference type="InterPro" id="IPR050765">
    <property type="entry name" value="Riboflavin_Biosynth_HTPR"/>
</dbReference>
<dbReference type="PANTHER" id="PTHR38011">
    <property type="entry name" value="DIHYDROFOLATE REDUCTASE FAMILY PROTEIN (AFU_ORTHOLOGUE AFUA_8G06820)"/>
    <property type="match status" value="1"/>
</dbReference>
<evidence type="ECO:0000259" key="1">
    <source>
        <dbReference type="Pfam" id="PF01872"/>
    </source>
</evidence>
<reference evidence="2 3" key="1">
    <citation type="submission" date="2018-10" db="EMBL/GenBank/DDBJ databases">
        <title>Isolation from cow dung.</title>
        <authorList>
            <person name="Ling L."/>
        </authorList>
    </citation>
    <scope>NUCLEOTIDE SEQUENCE [LARGE SCALE GENOMIC DNA]</scope>
    <source>
        <strain evidence="2 3">NEAU-LL90</strain>
    </source>
</reference>
<name>A0A3M2LD81_9NOCA</name>